<reference evidence="4 5" key="1">
    <citation type="submission" date="2021-08" db="EMBL/GenBank/DDBJ databases">
        <title>Comparative Genomics Analysis of the Genus Qipengyuania Reveals Extensive Genetic Diversity and Metabolic Versatility, Including the Description of Fifteen Novel Species.</title>
        <authorList>
            <person name="Liu Y."/>
        </authorList>
    </citation>
    <scope>NUCLEOTIDE SEQUENCE [LARGE SCALE GENOMIC DNA]</scope>
    <source>
        <strain evidence="4 5">1NDH17</strain>
    </source>
</reference>
<evidence type="ECO:0000256" key="1">
    <source>
        <dbReference type="ARBA" id="ARBA00022679"/>
    </source>
</evidence>
<dbReference type="NCBIfam" id="TIGR00125">
    <property type="entry name" value="cyt_tran_rel"/>
    <property type="match status" value="1"/>
</dbReference>
<dbReference type="InterPro" id="IPR000086">
    <property type="entry name" value="NUDIX_hydrolase_dom"/>
</dbReference>
<dbReference type="PANTHER" id="PTHR21342:SF0">
    <property type="entry name" value="BIFUNCTIONAL NMN ADENYLYLTRANSFERASE_NUDIX HYDROLASE"/>
    <property type="match status" value="1"/>
</dbReference>
<keyword evidence="5" id="KW-1185">Reference proteome</keyword>
<evidence type="ECO:0000256" key="2">
    <source>
        <dbReference type="ARBA" id="ARBA00022695"/>
    </source>
</evidence>
<keyword evidence="2 4" id="KW-0548">Nucleotidyltransferase</keyword>
<keyword evidence="1" id="KW-0808">Transferase</keyword>
<organism evidence="4 5">
    <name type="scientific">Qipengyuania polymorpha</name>
    <dbReference type="NCBI Taxonomy" id="2867234"/>
    <lineage>
        <taxon>Bacteria</taxon>
        <taxon>Pseudomonadati</taxon>
        <taxon>Pseudomonadota</taxon>
        <taxon>Alphaproteobacteria</taxon>
        <taxon>Sphingomonadales</taxon>
        <taxon>Erythrobacteraceae</taxon>
        <taxon>Qipengyuania</taxon>
    </lineage>
</organism>
<dbReference type="PANTHER" id="PTHR21342">
    <property type="entry name" value="PHOSPHOPANTETHEINE ADENYLYLTRANSFERASE"/>
    <property type="match status" value="1"/>
</dbReference>
<proteinExistence type="predicted"/>
<dbReference type="Pfam" id="PF00293">
    <property type="entry name" value="NUDIX"/>
    <property type="match status" value="1"/>
</dbReference>
<comment type="caution">
    <text evidence="4">The sequence shown here is derived from an EMBL/GenBank/DDBJ whole genome shotgun (WGS) entry which is preliminary data.</text>
</comment>
<dbReference type="SUPFAM" id="SSF55811">
    <property type="entry name" value="Nudix"/>
    <property type="match status" value="1"/>
</dbReference>
<dbReference type="PROSITE" id="PS51462">
    <property type="entry name" value="NUDIX"/>
    <property type="match status" value="1"/>
</dbReference>
<dbReference type="Pfam" id="PF01467">
    <property type="entry name" value="CTP_transf_like"/>
    <property type="match status" value="1"/>
</dbReference>
<dbReference type="Proteomes" id="UP000783253">
    <property type="component" value="Unassembled WGS sequence"/>
</dbReference>
<protein>
    <submittedName>
        <fullName evidence="4">Bifunctional nicotinamide-nucleotide adenylyltransferase/Nudix hydroxylase</fullName>
    </submittedName>
</protein>
<evidence type="ECO:0000259" key="3">
    <source>
        <dbReference type="PROSITE" id="PS51462"/>
    </source>
</evidence>
<dbReference type="InterPro" id="IPR014729">
    <property type="entry name" value="Rossmann-like_a/b/a_fold"/>
</dbReference>
<dbReference type="CDD" id="cd18873">
    <property type="entry name" value="NUDIX_NadM_like"/>
    <property type="match status" value="1"/>
</dbReference>
<dbReference type="EMBL" id="JAIGNK010000003">
    <property type="protein sequence ID" value="MBX7458842.1"/>
    <property type="molecule type" value="Genomic_DNA"/>
</dbReference>
<gene>
    <name evidence="4" type="ORF">K3152_11350</name>
</gene>
<sequence length="355" mass="40064">MAYEADYGVFIGRFQPLHLGHEHIIRDALERVGKLIVLVGSANVARDPRNPFTFEEREAMLRGSFAYEMSQGRIIVEPLDDHLYSDIAWVAEVQRRVSDIILEDANPEHAGLHGTRDFSVVLAGYGKDNTSYYLKLFPEWGSIQLDTNNSTFGATDVRERFFRRIPEVPYAALSKGVAEQLEEFARSDEFKALLAEAEYLEAYPKEWGEGPFVTADAVVVQAGHILLVERGQLPGKGLLALPGGFVDKHERIRDAAIRELREETAISDGKGQIPPAMLSSFIEDSATRIFDAPARSLRGRIITHAFLFRLPERRNLAQVKGGDDAAHARWYRLGELRPEQMFEDHWSIIEQMADL</sequence>
<accession>A0ABS7IZ47</accession>
<feature type="domain" description="Nudix hydrolase" evidence="3">
    <location>
        <begin position="210"/>
        <end position="353"/>
    </location>
</feature>
<dbReference type="InterPro" id="IPR004821">
    <property type="entry name" value="Cyt_trans-like"/>
</dbReference>
<dbReference type="RefSeq" id="WP_221574203.1">
    <property type="nucleotide sequence ID" value="NZ_JAIGNK010000003.1"/>
</dbReference>
<dbReference type="InterPro" id="IPR015797">
    <property type="entry name" value="NUDIX_hydrolase-like_dom_sf"/>
</dbReference>
<evidence type="ECO:0000313" key="5">
    <source>
        <dbReference type="Proteomes" id="UP000783253"/>
    </source>
</evidence>
<dbReference type="GO" id="GO:0016779">
    <property type="term" value="F:nucleotidyltransferase activity"/>
    <property type="evidence" value="ECO:0007669"/>
    <property type="project" value="UniProtKB-KW"/>
</dbReference>
<dbReference type="SUPFAM" id="SSF52374">
    <property type="entry name" value="Nucleotidylyl transferase"/>
    <property type="match status" value="1"/>
</dbReference>
<name>A0ABS7IZ47_9SPHN</name>
<dbReference type="Gene3D" id="3.90.79.10">
    <property type="entry name" value="Nucleoside Triphosphate Pyrophosphohydrolase"/>
    <property type="match status" value="1"/>
</dbReference>
<evidence type="ECO:0000313" key="4">
    <source>
        <dbReference type="EMBL" id="MBX7458842.1"/>
    </source>
</evidence>
<dbReference type="Gene3D" id="3.40.50.620">
    <property type="entry name" value="HUPs"/>
    <property type="match status" value="1"/>
</dbReference>